<name>A0A1Z4MS17_9CYAN</name>
<dbReference type="NCBIfam" id="TIGR04155">
    <property type="entry name" value="cyano_PEP"/>
    <property type="match status" value="1"/>
</dbReference>
<accession>A0A1Z4MS17</accession>
<dbReference type="Proteomes" id="UP000218785">
    <property type="component" value="Chromosome"/>
</dbReference>
<dbReference type="NCBIfam" id="TIGR02595">
    <property type="entry name" value="PEP_CTERM"/>
    <property type="match status" value="1"/>
</dbReference>
<feature type="chain" id="PRO_5013051839" description="PEP-CTERM protein-sorting domain-containing protein" evidence="1">
    <location>
        <begin position="20"/>
        <end position="225"/>
    </location>
</feature>
<reference evidence="2 3" key="1">
    <citation type="submission" date="2017-06" db="EMBL/GenBank/DDBJ databases">
        <title>Genome sequencing of cyanobaciteial culture collection at National Institute for Environmental Studies (NIES).</title>
        <authorList>
            <person name="Hirose Y."/>
            <person name="Shimura Y."/>
            <person name="Fujisawa T."/>
            <person name="Nakamura Y."/>
            <person name="Kawachi M."/>
        </authorList>
    </citation>
    <scope>NUCLEOTIDE SEQUENCE [LARGE SCALE GENOMIC DNA]</scope>
    <source>
        <strain evidence="2 3">NIES-37</strain>
    </source>
</reference>
<feature type="signal peptide" evidence="1">
    <location>
        <begin position="1"/>
        <end position="19"/>
    </location>
</feature>
<evidence type="ECO:0008006" key="4">
    <source>
        <dbReference type="Google" id="ProtNLM"/>
    </source>
</evidence>
<proteinExistence type="predicted"/>
<gene>
    <name evidence="2" type="ORF">NIES37_02070</name>
</gene>
<evidence type="ECO:0000313" key="2">
    <source>
        <dbReference type="EMBL" id="BAY96277.1"/>
    </source>
</evidence>
<keyword evidence="3" id="KW-1185">Reference proteome</keyword>
<keyword evidence="1" id="KW-0732">Signal</keyword>
<dbReference type="EMBL" id="AP018248">
    <property type="protein sequence ID" value="BAY96277.1"/>
    <property type="molecule type" value="Genomic_DNA"/>
</dbReference>
<evidence type="ECO:0000256" key="1">
    <source>
        <dbReference type="SAM" id="SignalP"/>
    </source>
</evidence>
<evidence type="ECO:0000313" key="3">
    <source>
        <dbReference type="Proteomes" id="UP000218785"/>
    </source>
</evidence>
<dbReference type="KEGG" id="ttq:NIES37_02070"/>
<sequence length="225" mass="23715">MKVASLFPALLATTGIALAASSMPAQAFNLGVNQVTNNTNLNVASQFNIAVDQLSNGKVQFTFTNTGSIQSAITDIYFGKGTNFSNLLTYDSIINNTSVSFSPWANPSQPPAGEFGWTSAFSADSDTPIVAKGIGLGENLKILFNLTPGTTLSTIENGFLQNNLAIALHAQAIGPNSKSDWFQSKPNNTTSVPEPSAMLGLMAIGFGGFLKQKNSQNKKTEKVTA</sequence>
<protein>
    <recommendedName>
        <fullName evidence="4">PEP-CTERM protein-sorting domain-containing protein</fullName>
    </recommendedName>
</protein>
<dbReference type="RefSeq" id="WP_096573510.1">
    <property type="nucleotide sequence ID" value="NZ_CAWNJS010000001.1"/>
</dbReference>
<organism evidence="2 3">
    <name type="scientific">Tolypothrix tenuis PCC 7101</name>
    <dbReference type="NCBI Taxonomy" id="231146"/>
    <lineage>
        <taxon>Bacteria</taxon>
        <taxon>Bacillati</taxon>
        <taxon>Cyanobacteriota</taxon>
        <taxon>Cyanophyceae</taxon>
        <taxon>Nostocales</taxon>
        <taxon>Tolypothrichaceae</taxon>
        <taxon>Tolypothrix</taxon>
    </lineage>
</organism>
<dbReference type="InterPro" id="IPR026374">
    <property type="entry name" value="Cyano_PEP"/>
</dbReference>
<dbReference type="InterPro" id="IPR013424">
    <property type="entry name" value="Ice-binding_C"/>
</dbReference>
<dbReference type="AlphaFoldDB" id="A0A1Z4MS17"/>